<feature type="signal peptide" evidence="2">
    <location>
        <begin position="1"/>
        <end position="26"/>
    </location>
</feature>
<feature type="transmembrane region" description="Helical" evidence="1">
    <location>
        <begin position="69"/>
        <end position="88"/>
    </location>
</feature>
<reference evidence="3 4" key="1">
    <citation type="journal article" date="2018" name="Mol. Plant">
        <title>The genome of Artemisia annua provides insight into the evolution of Asteraceae family and artemisinin biosynthesis.</title>
        <authorList>
            <person name="Shen Q."/>
            <person name="Zhang L."/>
            <person name="Liao Z."/>
            <person name="Wang S."/>
            <person name="Yan T."/>
            <person name="Shi P."/>
            <person name="Liu M."/>
            <person name="Fu X."/>
            <person name="Pan Q."/>
            <person name="Wang Y."/>
            <person name="Lv Z."/>
            <person name="Lu X."/>
            <person name="Zhang F."/>
            <person name="Jiang W."/>
            <person name="Ma Y."/>
            <person name="Chen M."/>
            <person name="Hao X."/>
            <person name="Li L."/>
            <person name="Tang Y."/>
            <person name="Lv G."/>
            <person name="Zhou Y."/>
            <person name="Sun X."/>
            <person name="Brodelius P.E."/>
            <person name="Rose J.K.C."/>
            <person name="Tang K."/>
        </authorList>
    </citation>
    <scope>NUCLEOTIDE SEQUENCE [LARGE SCALE GENOMIC DNA]</scope>
    <source>
        <strain evidence="4">cv. Huhao1</strain>
        <tissue evidence="3">Leaf</tissue>
    </source>
</reference>
<dbReference type="STRING" id="35608.A0A2U1NEB7"/>
<keyword evidence="4" id="KW-1185">Reference proteome</keyword>
<accession>A0A2U1NEB7</accession>
<dbReference type="EMBL" id="PKPP01003015">
    <property type="protein sequence ID" value="PWA71828.1"/>
    <property type="molecule type" value="Genomic_DNA"/>
</dbReference>
<feature type="chain" id="PRO_5015632311" evidence="2">
    <location>
        <begin position="27"/>
        <end position="403"/>
    </location>
</feature>
<keyword evidence="1" id="KW-1133">Transmembrane helix</keyword>
<evidence type="ECO:0000256" key="1">
    <source>
        <dbReference type="SAM" id="Phobius"/>
    </source>
</evidence>
<evidence type="ECO:0000256" key="2">
    <source>
        <dbReference type="SAM" id="SignalP"/>
    </source>
</evidence>
<name>A0A2U1NEB7_ARTAN</name>
<dbReference type="OrthoDB" id="687445at2759"/>
<dbReference type="AlphaFoldDB" id="A0A2U1NEB7"/>
<keyword evidence="1" id="KW-0812">Transmembrane</keyword>
<dbReference type="PANTHER" id="PTHR33115">
    <property type="entry name" value="ARM REPEAT SUPERFAMILY PROTEIN"/>
    <property type="match status" value="1"/>
</dbReference>
<sequence>MYRQQAGGWLFKLNFLVLYFTSIGDSNKNATVNLKFLQCIDDEYDIPNFDWCSYIVECLVRAKKSWVRTYHYTGLVIVLLFVIYWTPFDVNIDKSLAKEQWPCCSLGKSTTGDPSQRLVNEKTITTNRITGDRSTKSTLKLVSRFPDHPDIATLHYLFVVTSLALDADATERIGGTGWVLKELFNIFFREGIPDHVRIAAGEALGMLAFESTNNCLRVFKLKVTEKLVNALEKPLLRINTARIYSGSECFQQLRGIITAASTILKEIMTEENKLQEVMVGLAAHVFRYMTSQEASAMFKRTGIQESDLATALVQILKKNPQPQAKTPRIRRYVEELAIWMMKDTHNNIQTFKYLGMQQELEGITETTAEIESFDTFSRAIGLSRYKTSIHSLVETAVDLLENN</sequence>
<proteinExistence type="predicted"/>
<evidence type="ECO:0000313" key="4">
    <source>
        <dbReference type="Proteomes" id="UP000245207"/>
    </source>
</evidence>
<protein>
    <submittedName>
        <fullName evidence="3">ARM repeat superfamily protein</fullName>
    </submittedName>
</protein>
<gene>
    <name evidence="3" type="ORF">CTI12_AA278320</name>
</gene>
<dbReference type="Gene3D" id="1.25.10.10">
    <property type="entry name" value="Leucine-rich Repeat Variant"/>
    <property type="match status" value="1"/>
</dbReference>
<dbReference type="InterPro" id="IPR011989">
    <property type="entry name" value="ARM-like"/>
</dbReference>
<organism evidence="3 4">
    <name type="scientific">Artemisia annua</name>
    <name type="common">Sweet wormwood</name>
    <dbReference type="NCBI Taxonomy" id="35608"/>
    <lineage>
        <taxon>Eukaryota</taxon>
        <taxon>Viridiplantae</taxon>
        <taxon>Streptophyta</taxon>
        <taxon>Embryophyta</taxon>
        <taxon>Tracheophyta</taxon>
        <taxon>Spermatophyta</taxon>
        <taxon>Magnoliopsida</taxon>
        <taxon>eudicotyledons</taxon>
        <taxon>Gunneridae</taxon>
        <taxon>Pentapetalae</taxon>
        <taxon>asterids</taxon>
        <taxon>campanulids</taxon>
        <taxon>Asterales</taxon>
        <taxon>Asteraceae</taxon>
        <taxon>Asteroideae</taxon>
        <taxon>Anthemideae</taxon>
        <taxon>Artemisiinae</taxon>
        <taxon>Artemisia</taxon>
    </lineage>
</organism>
<keyword evidence="1" id="KW-0472">Membrane</keyword>
<evidence type="ECO:0000313" key="3">
    <source>
        <dbReference type="EMBL" id="PWA71828.1"/>
    </source>
</evidence>
<keyword evidence="2" id="KW-0732">Signal</keyword>
<comment type="caution">
    <text evidence="3">The sequence shown here is derived from an EMBL/GenBank/DDBJ whole genome shotgun (WGS) entry which is preliminary data.</text>
</comment>
<dbReference type="Proteomes" id="UP000245207">
    <property type="component" value="Unassembled WGS sequence"/>
</dbReference>
<dbReference type="PANTHER" id="PTHR33115:SF50">
    <property type="entry name" value="ARM REPEAT SUPERFAMILY PROTEIN"/>
    <property type="match status" value="1"/>
</dbReference>